<keyword evidence="1" id="KW-0805">Transcription regulation</keyword>
<evidence type="ECO:0000313" key="6">
    <source>
        <dbReference type="Proteomes" id="UP000269692"/>
    </source>
</evidence>
<protein>
    <submittedName>
        <fullName evidence="5">AraC family transcriptional regulator</fullName>
    </submittedName>
</protein>
<dbReference type="Gene3D" id="1.10.10.60">
    <property type="entry name" value="Homeodomain-like"/>
    <property type="match status" value="2"/>
</dbReference>
<keyword evidence="6" id="KW-1185">Reference proteome</keyword>
<evidence type="ECO:0000256" key="2">
    <source>
        <dbReference type="ARBA" id="ARBA00023125"/>
    </source>
</evidence>
<dbReference type="PROSITE" id="PS00041">
    <property type="entry name" value="HTH_ARAC_FAMILY_1"/>
    <property type="match status" value="1"/>
</dbReference>
<dbReference type="InterPro" id="IPR050204">
    <property type="entry name" value="AraC_XylS_family_regulators"/>
</dbReference>
<gene>
    <name evidence="5" type="ORF">D9R14_13315</name>
</gene>
<dbReference type="InterPro" id="IPR020449">
    <property type="entry name" value="Tscrpt_reg_AraC-type_HTH"/>
</dbReference>
<evidence type="ECO:0000256" key="3">
    <source>
        <dbReference type="ARBA" id="ARBA00023163"/>
    </source>
</evidence>
<evidence type="ECO:0000313" key="5">
    <source>
        <dbReference type="EMBL" id="RLP77641.1"/>
    </source>
</evidence>
<feature type="domain" description="HTH araC/xylS-type" evidence="4">
    <location>
        <begin position="185"/>
        <end position="283"/>
    </location>
</feature>
<reference evidence="5 6" key="1">
    <citation type="submission" date="2018-10" db="EMBL/GenBank/DDBJ databases">
        <title>Xanthobacter tagetidis genome sequencing and assembly.</title>
        <authorList>
            <person name="Maclea K.S."/>
            <person name="Goen A.E."/>
            <person name="Fatima S.A."/>
        </authorList>
    </citation>
    <scope>NUCLEOTIDE SEQUENCE [LARGE SCALE GENOMIC DNA]</scope>
    <source>
        <strain evidence="5 6">ATCC 700314</strain>
    </source>
</reference>
<evidence type="ECO:0000256" key="1">
    <source>
        <dbReference type="ARBA" id="ARBA00023015"/>
    </source>
</evidence>
<dbReference type="InterPro" id="IPR018060">
    <property type="entry name" value="HTH_AraC"/>
</dbReference>
<dbReference type="Proteomes" id="UP000269692">
    <property type="component" value="Unassembled WGS sequence"/>
</dbReference>
<dbReference type="InterPro" id="IPR009057">
    <property type="entry name" value="Homeodomain-like_sf"/>
</dbReference>
<dbReference type="AlphaFoldDB" id="A0A3L7ADB2"/>
<dbReference type="PROSITE" id="PS01124">
    <property type="entry name" value="HTH_ARAC_FAMILY_2"/>
    <property type="match status" value="1"/>
</dbReference>
<dbReference type="SUPFAM" id="SSF46689">
    <property type="entry name" value="Homeodomain-like"/>
    <property type="match status" value="2"/>
</dbReference>
<dbReference type="GO" id="GO:0043565">
    <property type="term" value="F:sequence-specific DNA binding"/>
    <property type="evidence" value="ECO:0007669"/>
    <property type="project" value="InterPro"/>
</dbReference>
<proteinExistence type="predicted"/>
<comment type="caution">
    <text evidence="5">The sequence shown here is derived from an EMBL/GenBank/DDBJ whole genome shotgun (WGS) entry which is preliminary data.</text>
</comment>
<dbReference type="EMBL" id="RCTF01000010">
    <property type="protein sequence ID" value="RLP77641.1"/>
    <property type="molecule type" value="Genomic_DNA"/>
</dbReference>
<evidence type="ECO:0000259" key="4">
    <source>
        <dbReference type="PROSITE" id="PS01124"/>
    </source>
</evidence>
<organism evidence="5 6">
    <name type="scientific">Xanthobacter tagetidis</name>
    <dbReference type="NCBI Taxonomy" id="60216"/>
    <lineage>
        <taxon>Bacteria</taxon>
        <taxon>Pseudomonadati</taxon>
        <taxon>Pseudomonadota</taxon>
        <taxon>Alphaproteobacteria</taxon>
        <taxon>Hyphomicrobiales</taxon>
        <taxon>Xanthobacteraceae</taxon>
        <taxon>Xanthobacter</taxon>
    </lineage>
</organism>
<dbReference type="InterPro" id="IPR018062">
    <property type="entry name" value="HTH_AraC-typ_CS"/>
</dbReference>
<name>A0A3L7ADB2_9HYPH</name>
<keyword evidence="2" id="KW-0238">DNA-binding</keyword>
<dbReference type="GO" id="GO:0003700">
    <property type="term" value="F:DNA-binding transcription factor activity"/>
    <property type="evidence" value="ECO:0007669"/>
    <property type="project" value="InterPro"/>
</dbReference>
<dbReference type="Pfam" id="PF12833">
    <property type="entry name" value="HTH_18"/>
    <property type="match status" value="1"/>
</dbReference>
<dbReference type="SMART" id="SM00342">
    <property type="entry name" value="HTH_ARAC"/>
    <property type="match status" value="1"/>
</dbReference>
<sequence>MTSSIEGITLRDSLRWRSWNGVVADVWHVHCAAGARGSYISRDARLFVALEREEGHTQLQLSAHGADIAACAPVHMSYVPADMPLWSRVETAGELRHLDLHFDVPALEARIGEDLDGERLATPRLGFMDPRIHALAGMIARECLEPEGHHDLYGDGLVLALFIDLLQLGRSAAAKRTPLSERQLRRVTSFIEDNSLRNIRLEELAALTDLSQSYFSHAFKASTGVPPSQWHMQARMRRVQRMLAEVDLPLREIALAAGFADQAHFTRVFRRFCGETPAAWRRARRA</sequence>
<dbReference type="PRINTS" id="PR00032">
    <property type="entry name" value="HTHARAC"/>
</dbReference>
<dbReference type="PANTHER" id="PTHR46796">
    <property type="entry name" value="HTH-TYPE TRANSCRIPTIONAL ACTIVATOR RHAS-RELATED"/>
    <property type="match status" value="1"/>
</dbReference>
<keyword evidence="3" id="KW-0804">Transcription</keyword>
<accession>A0A3L7ADB2</accession>
<dbReference type="PANTHER" id="PTHR46796:SF14">
    <property type="entry name" value="TRANSCRIPTIONAL REGULATORY PROTEIN"/>
    <property type="match status" value="1"/>
</dbReference>
<dbReference type="OrthoDB" id="110167at2"/>